<feature type="compositionally biased region" description="Basic and acidic residues" evidence="2">
    <location>
        <begin position="284"/>
        <end position="298"/>
    </location>
</feature>
<gene>
    <name evidence="3" type="ORF">Q9295_05975</name>
</gene>
<evidence type="ECO:0000313" key="4">
    <source>
        <dbReference type="Proteomes" id="UP001239680"/>
    </source>
</evidence>
<feature type="coiled-coil region" evidence="1">
    <location>
        <begin position="105"/>
        <end position="136"/>
    </location>
</feature>
<name>A0ABU0VYD3_9RHOB</name>
<proteinExistence type="predicted"/>
<sequence length="373" mass="38616">MLFSSETRRLKSAIHAQDSQLSQSIADLAATIGLGKASMRAMGVAKSHPVPVALAGATIAGAGLAYMMLRPTVSELAAKRRGPLSETLARWEDEGGPVRGAADVVDRLEEKGNDWLEAAREAKDLAREKLLDLYERGLATAEAKAAVAAEQAEGVASAMRNGLGNLSDEAAELALEARRKAWDAVDRGGRYASRGLDEGRRMAQEHPVAASVVGIAAGAGLVALALRGRGIFKLLAPVALVAAATQFVSRLNQGQSFEDMAEDVKHTADEAVRSAGKAVRRGTRKAEDLAEDVTEKASRTAGKAARTATEAAGTAKSKVKAAARSTAKTGARKARATADKAADAVEKAGSKAADKISETAAAAEAAVNDAVRS</sequence>
<dbReference type="RefSeq" id="WP_306679592.1">
    <property type="nucleotide sequence ID" value="NZ_JAVDBT010000004.1"/>
</dbReference>
<dbReference type="EMBL" id="JAVDBT010000004">
    <property type="protein sequence ID" value="MDQ2065910.1"/>
    <property type="molecule type" value="Genomic_DNA"/>
</dbReference>
<keyword evidence="1" id="KW-0175">Coiled coil</keyword>
<protein>
    <recommendedName>
        <fullName evidence="5">DUF3618 domain-containing protein</fullName>
    </recommendedName>
</protein>
<accession>A0ABU0VYD3</accession>
<evidence type="ECO:0000256" key="1">
    <source>
        <dbReference type="SAM" id="Coils"/>
    </source>
</evidence>
<keyword evidence="4" id="KW-1185">Reference proteome</keyword>
<dbReference type="Proteomes" id="UP001239680">
    <property type="component" value="Unassembled WGS sequence"/>
</dbReference>
<feature type="compositionally biased region" description="Low complexity" evidence="2">
    <location>
        <begin position="299"/>
        <end position="329"/>
    </location>
</feature>
<evidence type="ECO:0008006" key="5">
    <source>
        <dbReference type="Google" id="ProtNLM"/>
    </source>
</evidence>
<comment type="caution">
    <text evidence="3">The sequence shown here is derived from an EMBL/GenBank/DDBJ whole genome shotgun (WGS) entry which is preliminary data.</text>
</comment>
<evidence type="ECO:0000256" key="2">
    <source>
        <dbReference type="SAM" id="MobiDB-lite"/>
    </source>
</evidence>
<feature type="region of interest" description="Disordered" evidence="2">
    <location>
        <begin position="272"/>
        <end position="355"/>
    </location>
</feature>
<organism evidence="3 4">
    <name type="scientific">Pseudogemmobacter lacusdianii</name>
    <dbReference type="NCBI Taxonomy" id="3069608"/>
    <lineage>
        <taxon>Bacteria</taxon>
        <taxon>Pseudomonadati</taxon>
        <taxon>Pseudomonadota</taxon>
        <taxon>Alphaproteobacteria</taxon>
        <taxon>Rhodobacterales</taxon>
        <taxon>Paracoccaceae</taxon>
        <taxon>Pseudogemmobacter</taxon>
    </lineage>
</organism>
<reference evidence="3 4" key="1">
    <citation type="submission" date="2023-08" db="EMBL/GenBank/DDBJ databases">
        <title>Characterization of two Paracoccaceae strains isolated from Phycosphere and proposal of Xinfangfangia lacusdiani sp. nov.</title>
        <authorList>
            <person name="Deng Y."/>
            <person name="Zhang Y.Q."/>
        </authorList>
    </citation>
    <scope>NUCLEOTIDE SEQUENCE [LARGE SCALE GENOMIC DNA]</scope>
    <source>
        <strain evidence="3 4">CPCC 101601</strain>
    </source>
</reference>
<feature type="compositionally biased region" description="Basic and acidic residues" evidence="2">
    <location>
        <begin position="336"/>
        <end position="355"/>
    </location>
</feature>
<evidence type="ECO:0000313" key="3">
    <source>
        <dbReference type="EMBL" id="MDQ2065910.1"/>
    </source>
</evidence>